<keyword evidence="8 11" id="KW-1133">Transmembrane helix</keyword>
<keyword evidence="9 11" id="KW-0472">Membrane</keyword>
<accession>A0A022KXY1</accession>
<feature type="transmembrane region" description="Helical" evidence="11">
    <location>
        <begin position="188"/>
        <end position="207"/>
    </location>
</feature>
<dbReference type="InterPro" id="IPR011527">
    <property type="entry name" value="ABC1_TM_dom"/>
</dbReference>
<dbReference type="GO" id="GO:0005886">
    <property type="term" value="C:plasma membrane"/>
    <property type="evidence" value="ECO:0007669"/>
    <property type="project" value="UniProtKB-SubCell"/>
</dbReference>
<evidence type="ECO:0000256" key="6">
    <source>
        <dbReference type="ARBA" id="ARBA00022741"/>
    </source>
</evidence>
<evidence type="ECO:0000256" key="7">
    <source>
        <dbReference type="ARBA" id="ARBA00022840"/>
    </source>
</evidence>
<feature type="region of interest" description="Disordered" evidence="10">
    <location>
        <begin position="382"/>
        <end position="406"/>
    </location>
</feature>
<dbReference type="AlphaFoldDB" id="A0A022KXY1"/>
<evidence type="ECO:0000259" key="13">
    <source>
        <dbReference type="PROSITE" id="PS50929"/>
    </source>
</evidence>
<evidence type="ECO:0000256" key="11">
    <source>
        <dbReference type="SAM" id="Phobius"/>
    </source>
</evidence>
<feature type="transmembrane region" description="Helical" evidence="11">
    <location>
        <begin position="64"/>
        <end position="85"/>
    </location>
</feature>
<dbReference type="InterPro" id="IPR017871">
    <property type="entry name" value="ABC_transporter-like_CS"/>
</dbReference>
<feature type="domain" description="ABC transporter" evidence="12">
    <location>
        <begin position="411"/>
        <end position="645"/>
    </location>
</feature>
<dbReference type="STRING" id="1249481.D641_0108215"/>
<dbReference type="Pfam" id="PF00005">
    <property type="entry name" value="ABC_tran"/>
    <property type="match status" value="1"/>
</dbReference>
<dbReference type="GO" id="GO:0016887">
    <property type="term" value="F:ATP hydrolysis activity"/>
    <property type="evidence" value="ECO:0007669"/>
    <property type="project" value="InterPro"/>
</dbReference>
<feature type="region of interest" description="Disordered" evidence="10">
    <location>
        <begin position="1"/>
        <end position="48"/>
    </location>
</feature>
<keyword evidence="7" id="KW-0067">ATP-binding</keyword>
<dbReference type="SMART" id="SM00382">
    <property type="entry name" value="AAA"/>
    <property type="match status" value="1"/>
</dbReference>
<feature type="compositionally biased region" description="Polar residues" evidence="10">
    <location>
        <begin position="39"/>
        <end position="48"/>
    </location>
</feature>
<evidence type="ECO:0000256" key="9">
    <source>
        <dbReference type="ARBA" id="ARBA00023136"/>
    </source>
</evidence>
<evidence type="ECO:0000313" key="14">
    <source>
        <dbReference type="EMBL" id="EYT49402.1"/>
    </source>
</evidence>
<reference evidence="14 15" key="1">
    <citation type="journal article" date="2013" name="Genome Announc.">
        <title>Draft genome sequence of an Actinobacterium, Brachybacterium muris strain UCD-AY4.</title>
        <authorList>
            <person name="Lo J.R."/>
            <person name="Lang J.M."/>
            <person name="Darling A.E."/>
            <person name="Eisen J.A."/>
            <person name="Coil D.A."/>
        </authorList>
    </citation>
    <scope>NUCLEOTIDE SEQUENCE [LARGE SCALE GENOMIC DNA]</scope>
    <source>
        <strain evidence="14 15">UCD-AY4</strain>
    </source>
</reference>
<feature type="transmembrane region" description="Helical" evidence="11">
    <location>
        <begin position="305"/>
        <end position="324"/>
    </location>
</feature>
<gene>
    <name evidence="14" type="ORF">D641_0108215</name>
</gene>
<dbReference type="HOGENOM" id="CLU_000604_84_3_11"/>
<dbReference type="EMBL" id="AORC01000009">
    <property type="protein sequence ID" value="EYT49402.1"/>
    <property type="molecule type" value="Genomic_DNA"/>
</dbReference>
<feature type="domain" description="ABC transmembrane type-1" evidence="13">
    <location>
        <begin position="69"/>
        <end position="362"/>
    </location>
</feature>
<dbReference type="PROSITE" id="PS50929">
    <property type="entry name" value="ABC_TM1F"/>
    <property type="match status" value="1"/>
</dbReference>
<evidence type="ECO:0000256" key="10">
    <source>
        <dbReference type="SAM" id="MobiDB-lite"/>
    </source>
</evidence>
<dbReference type="InterPro" id="IPR027417">
    <property type="entry name" value="P-loop_NTPase"/>
</dbReference>
<dbReference type="InterPro" id="IPR003593">
    <property type="entry name" value="AAA+_ATPase"/>
</dbReference>
<feature type="transmembrane region" description="Helical" evidence="11">
    <location>
        <begin position="330"/>
        <end position="348"/>
    </location>
</feature>
<dbReference type="PANTHER" id="PTHR43394:SF1">
    <property type="entry name" value="ATP-BINDING CASSETTE SUB-FAMILY B MEMBER 10, MITOCHONDRIAL"/>
    <property type="match status" value="1"/>
</dbReference>
<dbReference type="PANTHER" id="PTHR43394">
    <property type="entry name" value="ATP-DEPENDENT PERMEASE MDL1, MITOCHONDRIAL"/>
    <property type="match status" value="1"/>
</dbReference>
<evidence type="ECO:0000256" key="5">
    <source>
        <dbReference type="ARBA" id="ARBA00022692"/>
    </source>
</evidence>
<name>A0A022KXY1_9MICO</name>
<dbReference type="OrthoDB" id="9806127at2"/>
<evidence type="ECO:0000313" key="15">
    <source>
        <dbReference type="Proteomes" id="UP000019754"/>
    </source>
</evidence>
<evidence type="ECO:0000256" key="8">
    <source>
        <dbReference type="ARBA" id="ARBA00022989"/>
    </source>
</evidence>
<dbReference type="InterPro" id="IPR036640">
    <property type="entry name" value="ABC1_TM_sf"/>
</dbReference>
<keyword evidence="15" id="KW-1185">Reference proteome</keyword>
<dbReference type="InterPro" id="IPR003439">
    <property type="entry name" value="ABC_transporter-like_ATP-bd"/>
</dbReference>
<keyword evidence="4" id="KW-0997">Cell inner membrane</keyword>
<dbReference type="SUPFAM" id="SSF90123">
    <property type="entry name" value="ABC transporter transmembrane region"/>
    <property type="match status" value="1"/>
</dbReference>
<organism evidence="14 15">
    <name type="scientific">Brachybacterium muris UCD-AY4</name>
    <dbReference type="NCBI Taxonomy" id="1249481"/>
    <lineage>
        <taxon>Bacteria</taxon>
        <taxon>Bacillati</taxon>
        <taxon>Actinomycetota</taxon>
        <taxon>Actinomycetes</taxon>
        <taxon>Micrococcales</taxon>
        <taxon>Dermabacteraceae</taxon>
        <taxon>Brachybacterium</taxon>
    </lineage>
</organism>
<dbReference type="InterPro" id="IPR039421">
    <property type="entry name" value="Type_1_exporter"/>
</dbReference>
<keyword evidence="6" id="KW-0547">Nucleotide-binding</keyword>
<feature type="transmembrane region" description="Helical" evidence="11">
    <location>
        <begin position="213"/>
        <end position="229"/>
    </location>
</feature>
<keyword evidence="2" id="KW-0813">Transport</keyword>
<evidence type="ECO:0000259" key="12">
    <source>
        <dbReference type="PROSITE" id="PS50893"/>
    </source>
</evidence>
<comment type="caution">
    <text evidence="14">The sequence shown here is derived from an EMBL/GenBank/DDBJ whole genome shotgun (WGS) entry which is preliminary data.</text>
</comment>
<keyword evidence="5 11" id="KW-0812">Transmembrane</keyword>
<comment type="subcellular location">
    <subcellularLocation>
        <location evidence="1">Cell membrane</location>
        <topology evidence="1">Multi-pass membrane protein</topology>
    </subcellularLocation>
</comment>
<dbReference type="SUPFAM" id="SSF52540">
    <property type="entry name" value="P-loop containing nucleoside triphosphate hydrolases"/>
    <property type="match status" value="1"/>
</dbReference>
<dbReference type="Proteomes" id="UP000019754">
    <property type="component" value="Unassembled WGS sequence"/>
</dbReference>
<feature type="transmembrane region" description="Helical" evidence="11">
    <location>
        <begin position="105"/>
        <end position="129"/>
    </location>
</feature>
<dbReference type="Pfam" id="PF00664">
    <property type="entry name" value="ABC_membrane"/>
    <property type="match status" value="1"/>
</dbReference>
<dbReference type="FunFam" id="3.40.50.300:FF:001001">
    <property type="entry name" value="Multidrug ABC transporter ATP-binding protein"/>
    <property type="match status" value="1"/>
</dbReference>
<evidence type="ECO:0000256" key="1">
    <source>
        <dbReference type="ARBA" id="ARBA00004651"/>
    </source>
</evidence>
<evidence type="ECO:0000256" key="2">
    <source>
        <dbReference type="ARBA" id="ARBA00022448"/>
    </source>
</evidence>
<evidence type="ECO:0000256" key="4">
    <source>
        <dbReference type="ARBA" id="ARBA00022519"/>
    </source>
</evidence>
<dbReference type="PROSITE" id="PS00211">
    <property type="entry name" value="ABC_TRANSPORTER_1"/>
    <property type="match status" value="1"/>
</dbReference>
<sequence>MSRASRPAPPRPARHAPAPAHPSAADREPSAGPARASSRLGSEATNDESALATVRRGLALTPEALAGVWITLLLAMVATAGRVVVPISVQNILDTGIIEPPTPDLRFVATAAGIAACALLVTAGCNMLMNRRLFRMAETALATLRTRAFRHIHDLSLLTQGTEQRGALVSRVTSDVDTVSQFMSFGGIMLVVMSMQLVLATGVMVVYSWPLALVVWLCYLPIFFLLSALQKRIRARYQRVRAAVGRMLGSVSESLVGSATVRAYGIEESTRRGQVDRVRDVRNAQFSVLRPQSASFFLSEMGDGLATAVVVVVGVLLGTGALGLDLPGADLTAGGVVAFVFLVSLFSMPVRMGIEMLSEAQNAVAGWRRVLGVLDTPADVADPGGAMDPHTGRRTQPAPGVRPLPEGGLDVEVDQVRFSYPDGPEVLHGIDVHVPAGSHVAIVGETGSGKTTLAKLLTRMMDPASGEIRIGGVPLPLIPYSSLRDRVVMVPQDGFLFDVSVARNLAYGRPDATREDMLQALDELGLGPWCEGLPEGLDTPVGQRGESLSAGERQLVALARAYLADPDVIVLDEATSAVDPAADVRLQQAIDGLARGRTTLTIAHRLSTAERAHQILVLDDGHLAEHGTHAELVNLPGGIYAGLHHSWVAHREDR</sequence>
<protein>
    <submittedName>
        <fullName evidence="14">Multidrug ABC transporter ATPase</fullName>
    </submittedName>
</protein>
<dbReference type="GO" id="GO:0005524">
    <property type="term" value="F:ATP binding"/>
    <property type="evidence" value="ECO:0007669"/>
    <property type="project" value="UniProtKB-KW"/>
</dbReference>
<dbReference type="GO" id="GO:0015421">
    <property type="term" value="F:ABC-type oligopeptide transporter activity"/>
    <property type="evidence" value="ECO:0007669"/>
    <property type="project" value="TreeGrafter"/>
</dbReference>
<evidence type="ECO:0000256" key="3">
    <source>
        <dbReference type="ARBA" id="ARBA00022475"/>
    </source>
</evidence>
<proteinExistence type="predicted"/>
<keyword evidence="3" id="KW-1003">Cell membrane</keyword>
<dbReference type="PROSITE" id="PS50893">
    <property type="entry name" value="ABC_TRANSPORTER_2"/>
    <property type="match status" value="1"/>
</dbReference>
<dbReference type="Gene3D" id="1.20.1560.10">
    <property type="entry name" value="ABC transporter type 1, transmembrane domain"/>
    <property type="match status" value="1"/>
</dbReference>
<dbReference type="Gene3D" id="3.40.50.300">
    <property type="entry name" value="P-loop containing nucleotide triphosphate hydrolases"/>
    <property type="match status" value="1"/>
</dbReference>
<dbReference type="RefSeq" id="WP_017823176.1">
    <property type="nucleotide sequence ID" value="NZ_AORC01000009.1"/>
</dbReference>